<feature type="compositionally biased region" description="Polar residues" evidence="1">
    <location>
        <begin position="1886"/>
        <end position="1895"/>
    </location>
</feature>
<reference evidence="3" key="1">
    <citation type="submission" date="2022-01" db="EMBL/GenBank/DDBJ databases">
        <authorList>
            <person name="King R."/>
        </authorList>
    </citation>
    <scope>NUCLEOTIDE SEQUENCE</scope>
</reference>
<feature type="region of interest" description="Disordered" evidence="1">
    <location>
        <begin position="2426"/>
        <end position="2446"/>
    </location>
</feature>
<dbReference type="EMBL" id="OV651818">
    <property type="protein sequence ID" value="CAH1111558.1"/>
    <property type="molecule type" value="Genomic_DNA"/>
</dbReference>
<accession>A0A9P0GFF4</accession>
<feature type="compositionally biased region" description="Polar residues" evidence="1">
    <location>
        <begin position="1867"/>
        <end position="1879"/>
    </location>
</feature>
<feature type="compositionally biased region" description="Polar residues" evidence="1">
    <location>
        <begin position="1927"/>
        <end position="1936"/>
    </location>
</feature>
<dbReference type="SUPFAM" id="SSF89837">
    <property type="entry name" value="Doublecortin (DC)"/>
    <property type="match status" value="2"/>
</dbReference>
<feature type="region of interest" description="Disordered" evidence="1">
    <location>
        <begin position="2202"/>
        <end position="2238"/>
    </location>
</feature>
<feature type="region of interest" description="Disordered" evidence="1">
    <location>
        <begin position="1848"/>
        <end position="1940"/>
    </location>
</feature>
<evidence type="ECO:0000256" key="1">
    <source>
        <dbReference type="SAM" id="MobiDB-lite"/>
    </source>
</evidence>
<gene>
    <name evidence="3" type="ORF">PSYICH_LOCUS11988</name>
</gene>
<feature type="region of interest" description="Disordered" evidence="1">
    <location>
        <begin position="2112"/>
        <end position="2131"/>
    </location>
</feature>
<protein>
    <recommendedName>
        <fullName evidence="2">Doublecortin domain-containing protein</fullName>
    </recommendedName>
</protein>
<feature type="compositionally biased region" description="Polar residues" evidence="1">
    <location>
        <begin position="2223"/>
        <end position="2235"/>
    </location>
</feature>
<dbReference type="InterPro" id="IPR036572">
    <property type="entry name" value="Doublecortin_dom_sf"/>
</dbReference>
<feature type="region of interest" description="Disordered" evidence="1">
    <location>
        <begin position="889"/>
        <end position="928"/>
    </location>
</feature>
<dbReference type="InterPro" id="IPR003533">
    <property type="entry name" value="Doublecortin_dom"/>
</dbReference>
<dbReference type="OrthoDB" id="1738954at2759"/>
<evidence type="ECO:0000313" key="3">
    <source>
        <dbReference type="EMBL" id="CAH1111558.1"/>
    </source>
</evidence>
<name>A0A9P0GFF4_9CUCU</name>
<feature type="compositionally biased region" description="Polar residues" evidence="1">
    <location>
        <begin position="1848"/>
        <end position="1857"/>
    </location>
</feature>
<keyword evidence="4" id="KW-1185">Reference proteome</keyword>
<evidence type="ECO:0000259" key="2">
    <source>
        <dbReference type="PROSITE" id="PS50309"/>
    </source>
</evidence>
<organism evidence="3 4">
    <name type="scientific">Psylliodes chrysocephalus</name>
    <dbReference type="NCBI Taxonomy" id="3402493"/>
    <lineage>
        <taxon>Eukaryota</taxon>
        <taxon>Metazoa</taxon>
        <taxon>Ecdysozoa</taxon>
        <taxon>Arthropoda</taxon>
        <taxon>Hexapoda</taxon>
        <taxon>Insecta</taxon>
        <taxon>Pterygota</taxon>
        <taxon>Neoptera</taxon>
        <taxon>Endopterygota</taxon>
        <taxon>Coleoptera</taxon>
        <taxon>Polyphaga</taxon>
        <taxon>Cucujiformia</taxon>
        <taxon>Chrysomeloidea</taxon>
        <taxon>Chrysomelidae</taxon>
        <taxon>Galerucinae</taxon>
        <taxon>Alticini</taxon>
        <taxon>Psylliodes</taxon>
    </lineage>
</organism>
<feature type="compositionally biased region" description="Low complexity" evidence="1">
    <location>
        <begin position="2122"/>
        <end position="2131"/>
    </location>
</feature>
<feature type="domain" description="Doublecortin" evidence="2">
    <location>
        <begin position="144"/>
        <end position="224"/>
    </location>
</feature>
<feature type="compositionally biased region" description="Polar residues" evidence="1">
    <location>
        <begin position="917"/>
        <end position="928"/>
    </location>
</feature>
<dbReference type="GO" id="GO:0035556">
    <property type="term" value="P:intracellular signal transduction"/>
    <property type="evidence" value="ECO:0007669"/>
    <property type="project" value="InterPro"/>
</dbReference>
<proteinExistence type="predicted"/>
<feature type="compositionally biased region" description="Basic and acidic residues" evidence="1">
    <location>
        <begin position="2746"/>
        <end position="2756"/>
    </location>
</feature>
<dbReference type="PROSITE" id="PS50309">
    <property type="entry name" value="DC"/>
    <property type="match status" value="1"/>
</dbReference>
<evidence type="ECO:0000313" key="4">
    <source>
        <dbReference type="Proteomes" id="UP001153636"/>
    </source>
</evidence>
<feature type="compositionally biased region" description="Polar residues" evidence="1">
    <location>
        <begin position="600"/>
        <end position="613"/>
    </location>
</feature>
<feature type="compositionally biased region" description="Basic and acidic residues" evidence="1">
    <location>
        <begin position="615"/>
        <end position="627"/>
    </location>
</feature>
<dbReference type="Proteomes" id="UP001153636">
    <property type="component" value="Chromosome 6"/>
</dbReference>
<sequence>MSQKQAACARMSQYPGRTKEIKVWANGDPKCYVFNINPKEFRNWSVIMNHLTQTMLPTFGAIKTLVELKTRKMINDFEGLDPRRKYIGIGATCKSLRMPIGGYKTTEELNRQAQLDTKTSATSKGEKVNDSKKFLAKTEKMQYTVIYVTVNGSDGAPQKAVFKRDELKQYDLVRNYLANILKIEGIQNLYTTSGTMLTDATEFKHGSLYVAAPFGEHFQKMDYVGLFKEKYPFCKKNKYFKVVASRHSYIALKRKMSCERAKASKKIGTSSRHSVQSQIPPMYTFKSIARERDADIKNKQTIEREKHLPLYNQIKSKQSQFIRFTIRPAPRQPEMPKQFKNNNKIPKFIRKRLAEEKFKMTRRHTFSGPSSSVMKNYLPQSLSMPTDAQSRIMEVFKKLNLTSGVENILAGGEAADEKDSSDQNVMYQYLQSLGRIESIQNPEMDVYFKNLLEKIVKMVEKKSEHKSVNGNKQEKELEQEIPFEPTVEIFDSLHHSGAKISIEIKQMSDENLSNVQQIVSGNKLFNVKVTYQPSVEAVNLIKTVQDSKSKENQVQQQKASREAIIVNDKIKENKVSSKNSSHVSSDKIFTEIATPNGSIRISMGSNSNTSNRSFIPKERSSEYHSSKTDSSNSKDNMISDKGRVTDPICDILRNKESITNTYTINTSSKVRSRTSSTATNRILSASKTSNRAQGQMNDLSHQEIKADQQLSTELKPYINNQSSSARIFNLHKQSSHKNVTKEENEKTEDPITQNKYFNEQTNLTDSIINKLDTIRTQISDEGCEQSCRQEKHVEEDSDKYITNNKKQEDKDIKILFEQSICESTTQHLYRDSFEQTSISSSSGTQQLNLERAGDIYGSSMQQLEDKIGQIKTISGQSVRQLVVNKVKSSTHQVDGEKRTPSISGSRTQHISDEKSVMSGSSRQTLENNENIINYKSSTSEKVVKNNEKVSFDNMIASKSSNPQSAVKTQENSNIYSSSNLYGESLLNRAVSRSSTQQLSNQNEEETNISIPSMTAAKMFENRSFSKSSTQKVSAENGEETNISRTGILAAKSFLNRCISKVTTEQPFAKSVEQTSIAMSNIVADKDVTNIISGSSTQRLKDENIKQSTISGSILEDMDNQTVCQLSTEHMGVTYRNSMNISSSNVPENVENRTTRSSTQRLSVKSQEQLNNLIIAEDKDNKTIIKSNIRLLAEKTVEQTTISRSSMLVAESVETISNSIGKGQLNISRSSILNRKNVEQQIASRSSVLDAINVEIEKDSRSSIPKSEEQTNICDSNLLATENVENSRFSRSSIQQTNARSGERTNISRSSILARNINENSMVSESSTRQLIAKNGKQSNVSGTSISIAETTPRLNTQKLDANNGEETSISRSSMLASECMKNAHISGISIRQPAANNRDQTNVSISSIINETNDNRSTISGLTLRQLAPKIGEPAYFSRTSTLTSDSVENGTNSIQTNTFMVNTLPAENIENKTISGSSIRQLSQKRLEQTNISNPSIVAAENVDIMTQQLYDENMENISIGNKYTLCENIVYQLISGSGIVSAENVQNRRLSGSSTQELTAKQDEQSTDISGINTLAEDVVKSNEITKASIRELVAKNGDELNVSVSNILAEKKSENNTISGISIRNLVPRGGEQSYCSKSSILSNKSNYRPSTQQIILESGSEILAVDNAEQRVVSGSIAQQSAAKIKEQVNVSRSSTLSGNIEQNSAIAGSNRQFGSNNTEDSKVSGLNIFAADNRTISGISLRQVSLQSGEKLNISKSIILAGDVQQLAKETDISEPIKLDVENRTMSTSNIQQIITNSELSLRQLAPNSDKKAYFSRASIITSESVGNGTISATSLAQLVTKNGENIKSPRSSIPDLENEHMNNSGSSTPQITAKSEEETNISGLSSIIPTENIENRTTSGSSVHKLSSKSNEQVNLEDGANSGSSISQLAPKNGDQPYFSNSSILTTESIGNCVKQLTVKSKEQIDMSRSNTLTKESIQNSTSTQLSSKIGSSILENSYNRAVSGTSIRQLASEIEEQINYSESKIFSTGSVTNRYISDSNMFVEENEKNDDTISRSIRCEQLNVCGSSILNMNSVVNKTISENSRQQLSVQSYDHKNYSGSSMLTAESVQDKRSSSGSSVKNVSIKSGEQLSSTKLTVESIKNESKSEQLNICGSSILDMNSVVNKTISENSRQQLSVRSYDHKNYSGSNMLTAESVQNKRSSSGSSIQNLSSKSGEQLSNTKSIVESTKNESRSEQLNICASSIPDINSVINITISENSRQQLSVQSYDHKNYSGSSIITAESVQDKRCSSGSSIQNLSVKSGEQLSSTKSTAESIKNESSIRKLTVKSEDQTNICGSSLTDISTQQFNVRNGDQTNISWSSILNKESGQNQTSSGSSIQNFCYKSEEQINSFRSSQVTVENTENSTLSRPSLQTLSPAENVENRKLSGPSIRGQKTDLSKSSIFTSESVENITISGSTMQQFVVKTGDQIIIPKLCVLHVESTENNTNSGVFIKLATKSAEPTTTSISSTEQRLSPQSSVQLSEKSLEDTNISNPSIQLAENINSMSSPGSNMDNVSNKDTVCQNIVYELISDNNLFHKCTYNEEIAEIIKNEDNIINEEESGSIEKKIIDQQMHYKETIHKLLSDEQNVNDRQDTITYNQLNKSNILFKGISTFEDKSLIDQRVIDEDDEEIFNKLSKEKDFGNDEISYNKLTEDGEQIPFLQASNSPSSTTTVEQMLMLNECTIDLLERNEELAANEKKSNRENAFDIPGEPVN</sequence>
<feature type="region of interest" description="Disordered" evidence="1">
    <location>
        <begin position="1140"/>
        <end position="1162"/>
    </location>
</feature>
<feature type="compositionally biased region" description="Low complexity" evidence="1">
    <location>
        <begin position="2209"/>
        <end position="2222"/>
    </location>
</feature>
<dbReference type="Gene3D" id="3.10.20.230">
    <property type="entry name" value="Doublecortin domain"/>
    <property type="match status" value="2"/>
</dbReference>
<feature type="compositionally biased region" description="Low complexity" evidence="1">
    <location>
        <begin position="1905"/>
        <end position="1916"/>
    </location>
</feature>
<feature type="region of interest" description="Disordered" evidence="1">
    <location>
        <begin position="1333"/>
        <end position="1368"/>
    </location>
</feature>
<feature type="region of interest" description="Disordered" evidence="1">
    <location>
        <begin position="2746"/>
        <end position="2765"/>
    </location>
</feature>
<feature type="region of interest" description="Disordered" evidence="1">
    <location>
        <begin position="600"/>
        <end position="641"/>
    </location>
</feature>